<sequence>METGLTRKAIISIFLLVIISRAALAFTGYIGINLFASYTEPAVYENQAPGVIHETAMKLPHLLKETEGFKLSHIATFDSYLYLKIATQGYDKYPIDEPHPPANWVFFPLFPLLLYASGAIVGLFAKVDSAILGMLLSNLLFCLSLIYVYALSLKHGLNERQARTVLILMLLYPTSVFYSLPYTESLFLLLSAASIYYATDKRYALAFLAASLSTVTRVPGFINLFFVVGTVVLHEGFPLTKRYIKPVLYALLSLVPMGLYLLYMKYLTGDFLAPFHEQSLSWYRYTAAPFTNYANYFEKPYFMAPGGWDNGLIAFVVSTAVFIVYLTYLGVNGKNMIRQPHRLLLWVYGALLIVIPFSSQPWYLASVVRYMMVCIPFYLYLVKLTANRENVLFAYQILFACLNVITTIGFFNGYSFMA</sequence>
<dbReference type="EMBL" id="JACXJA010000055">
    <property type="protein sequence ID" value="MBD2866234.1"/>
    <property type="molecule type" value="Genomic_DNA"/>
</dbReference>
<accession>A0A927CDT6</accession>
<evidence type="ECO:0000256" key="5">
    <source>
        <dbReference type="ARBA" id="ARBA00022679"/>
    </source>
</evidence>
<gene>
    <name evidence="11" type="ORF">IDH45_30100</name>
</gene>
<evidence type="ECO:0000256" key="3">
    <source>
        <dbReference type="ARBA" id="ARBA00022502"/>
    </source>
</evidence>
<dbReference type="GO" id="GO:0000009">
    <property type="term" value="F:alpha-1,6-mannosyltransferase activity"/>
    <property type="evidence" value="ECO:0007669"/>
    <property type="project" value="InterPro"/>
</dbReference>
<proteinExistence type="predicted"/>
<feature type="transmembrane region" description="Helical" evidence="10">
    <location>
        <begin position="203"/>
        <end position="234"/>
    </location>
</feature>
<keyword evidence="12" id="KW-1185">Reference proteome</keyword>
<keyword evidence="9 10" id="KW-0472">Membrane</keyword>
<evidence type="ECO:0008006" key="13">
    <source>
        <dbReference type="Google" id="ProtNLM"/>
    </source>
</evidence>
<name>A0A927CDT6_9BACL</name>
<dbReference type="Pfam" id="PF04188">
    <property type="entry name" value="Mannosyl_trans2"/>
    <property type="match status" value="1"/>
</dbReference>
<dbReference type="GO" id="GO:0016020">
    <property type="term" value="C:membrane"/>
    <property type="evidence" value="ECO:0007669"/>
    <property type="project" value="GOC"/>
</dbReference>
<comment type="caution">
    <text evidence="11">The sequence shown here is derived from an EMBL/GenBank/DDBJ whole genome shotgun (WGS) entry which is preliminary data.</text>
</comment>
<dbReference type="RefSeq" id="WP_190931855.1">
    <property type="nucleotide sequence ID" value="NZ_JACXJA010000055.1"/>
</dbReference>
<keyword evidence="4" id="KW-0328">Glycosyltransferase</keyword>
<keyword evidence="3" id="KW-0337">GPI-anchor biosynthesis</keyword>
<feature type="transmembrane region" description="Helical" evidence="10">
    <location>
        <begin position="165"/>
        <end position="183"/>
    </location>
</feature>
<feature type="transmembrane region" description="Helical" evidence="10">
    <location>
        <begin position="393"/>
        <end position="414"/>
    </location>
</feature>
<organism evidence="11 12">
    <name type="scientific">Paenibacillus oceani</name>
    <dbReference type="NCBI Taxonomy" id="2772510"/>
    <lineage>
        <taxon>Bacteria</taxon>
        <taxon>Bacillati</taxon>
        <taxon>Bacillota</taxon>
        <taxon>Bacilli</taxon>
        <taxon>Bacillales</taxon>
        <taxon>Paenibacillaceae</taxon>
        <taxon>Paenibacillus</taxon>
    </lineage>
</organism>
<evidence type="ECO:0000256" key="2">
    <source>
        <dbReference type="ARBA" id="ARBA00004687"/>
    </source>
</evidence>
<evidence type="ECO:0000256" key="8">
    <source>
        <dbReference type="ARBA" id="ARBA00022989"/>
    </source>
</evidence>
<dbReference type="AlphaFoldDB" id="A0A927CDT6"/>
<feature type="transmembrane region" description="Helical" evidence="10">
    <location>
        <begin position="131"/>
        <end position="153"/>
    </location>
</feature>
<evidence type="ECO:0000256" key="4">
    <source>
        <dbReference type="ARBA" id="ARBA00022676"/>
    </source>
</evidence>
<dbReference type="InterPro" id="IPR007315">
    <property type="entry name" value="PIG-V/Gpi18"/>
</dbReference>
<keyword evidence="8 10" id="KW-1133">Transmembrane helix</keyword>
<keyword evidence="5" id="KW-0808">Transferase</keyword>
<evidence type="ECO:0000256" key="7">
    <source>
        <dbReference type="ARBA" id="ARBA00022824"/>
    </source>
</evidence>
<dbReference type="PANTHER" id="PTHR12468">
    <property type="entry name" value="GPI MANNOSYLTRANSFERASE 2"/>
    <property type="match status" value="1"/>
</dbReference>
<dbReference type="PANTHER" id="PTHR12468:SF2">
    <property type="entry name" value="GPI MANNOSYLTRANSFERASE 2"/>
    <property type="match status" value="1"/>
</dbReference>
<feature type="transmembrane region" description="Helical" evidence="10">
    <location>
        <begin position="368"/>
        <end position="386"/>
    </location>
</feature>
<comment type="pathway">
    <text evidence="2">Glycolipid biosynthesis; glycosylphosphatidylinositol-anchor biosynthesis.</text>
</comment>
<protein>
    <recommendedName>
        <fullName evidence="13">Glycosyltransferase RgtA/B/C/D-like domain-containing protein</fullName>
    </recommendedName>
</protein>
<dbReference type="GO" id="GO:0006506">
    <property type="term" value="P:GPI anchor biosynthetic process"/>
    <property type="evidence" value="ECO:0007669"/>
    <property type="project" value="UniProtKB-KW"/>
</dbReference>
<evidence type="ECO:0000313" key="11">
    <source>
        <dbReference type="EMBL" id="MBD2866234.1"/>
    </source>
</evidence>
<feature type="transmembrane region" description="Helical" evidence="10">
    <location>
        <begin position="246"/>
        <end position="263"/>
    </location>
</feature>
<evidence type="ECO:0000256" key="6">
    <source>
        <dbReference type="ARBA" id="ARBA00022692"/>
    </source>
</evidence>
<dbReference type="GO" id="GO:0004376">
    <property type="term" value="F:GPI mannosyltransferase activity"/>
    <property type="evidence" value="ECO:0007669"/>
    <property type="project" value="InterPro"/>
</dbReference>
<comment type="subcellular location">
    <subcellularLocation>
        <location evidence="1">Endoplasmic reticulum membrane</location>
        <topology evidence="1">Multi-pass membrane protein</topology>
    </subcellularLocation>
</comment>
<keyword evidence="6 10" id="KW-0812">Transmembrane</keyword>
<feature type="transmembrane region" description="Helical" evidence="10">
    <location>
        <begin position="104"/>
        <end position="125"/>
    </location>
</feature>
<feature type="transmembrane region" description="Helical" evidence="10">
    <location>
        <begin position="312"/>
        <end position="331"/>
    </location>
</feature>
<evidence type="ECO:0000313" key="12">
    <source>
        <dbReference type="Proteomes" id="UP000639396"/>
    </source>
</evidence>
<evidence type="ECO:0000256" key="10">
    <source>
        <dbReference type="SAM" id="Phobius"/>
    </source>
</evidence>
<feature type="transmembrane region" description="Helical" evidence="10">
    <location>
        <begin position="12"/>
        <end position="32"/>
    </location>
</feature>
<feature type="transmembrane region" description="Helical" evidence="10">
    <location>
        <begin position="343"/>
        <end position="362"/>
    </location>
</feature>
<keyword evidence="7" id="KW-0256">Endoplasmic reticulum</keyword>
<evidence type="ECO:0000256" key="1">
    <source>
        <dbReference type="ARBA" id="ARBA00004477"/>
    </source>
</evidence>
<evidence type="ECO:0000256" key="9">
    <source>
        <dbReference type="ARBA" id="ARBA00023136"/>
    </source>
</evidence>
<dbReference type="Proteomes" id="UP000639396">
    <property type="component" value="Unassembled WGS sequence"/>
</dbReference>
<reference evidence="11" key="1">
    <citation type="submission" date="2020-09" db="EMBL/GenBank/DDBJ databases">
        <title>A novel bacterium of genus Paenibacillus, isolated from South China Sea.</title>
        <authorList>
            <person name="Huang H."/>
            <person name="Mo K."/>
            <person name="Hu Y."/>
        </authorList>
    </citation>
    <scope>NUCLEOTIDE SEQUENCE</scope>
    <source>
        <strain evidence="11">IB182363</strain>
    </source>
</reference>
<dbReference type="GO" id="GO:0031501">
    <property type="term" value="C:mannosyltransferase complex"/>
    <property type="evidence" value="ECO:0007669"/>
    <property type="project" value="TreeGrafter"/>
</dbReference>